<comment type="similarity">
    <text evidence="1 3">Belongs to the short-chain dehydrogenases/reductases (SDR) family.</text>
</comment>
<dbReference type="InterPro" id="IPR020904">
    <property type="entry name" value="Sc_DH/Rdtase_CS"/>
</dbReference>
<keyword evidence="5" id="KW-1185">Reference proteome</keyword>
<accession>A0A5K1I6S3</accession>
<evidence type="ECO:0000256" key="3">
    <source>
        <dbReference type="RuleBase" id="RU000363"/>
    </source>
</evidence>
<dbReference type="InterPro" id="IPR002347">
    <property type="entry name" value="SDR_fam"/>
</dbReference>
<keyword evidence="2 4" id="KW-0560">Oxidoreductase</keyword>
<reference evidence="4 5" key="1">
    <citation type="submission" date="2019-09" db="EMBL/GenBank/DDBJ databases">
        <authorList>
            <person name="Criscuolo A."/>
        </authorList>
    </citation>
    <scope>NUCLEOTIDE SEQUENCE [LARGE SCALE GENOMIC DNA]</scope>
    <source>
        <strain evidence="5">3(2)</strain>
    </source>
</reference>
<evidence type="ECO:0000313" key="4">
    <source>
        <dbReference type="EMBL" id="VVZ95763.1"/>
    </source>
</evidence>
<dbReference type="PANTHER" id="PTHR44196">
    <property type="entry name" value="DEHYDROGENASE/REDUCTASE SDR FAMILY MEMBER 7B"/>
    <property type="match status" value="1"/>
</dbReference>
<protein>
    <submittedName>
        <fullName evidence="4">Fatty acyl-CoA reductase</fullName>
        <ecNumber evidence="4">1.2.1.-</ecNumber>
    </submittedName>
</protein>
<name>A0A5K1I6S3_9GAMM</name>
<dbReference type="Gene3D" id="3.40.50.720">
    <property type="entry name" value="NAD(P)-binding Rossmann-like Domain"/>
    <property type="match status" value="1"/>
</dbReference>
<sequence>MSPTPRRVLITGASGAIGGALARAYAAPDTGLILHGRRREPLESLAAACRQQGAKVEVATADLTDDASLAAWLETLCAAGLPDLVIANAGQNTRVGPAGALEPWQEVSDLLAINLRVPMAMANILAPRMAIRGSGQLVLISSLAAWYGLPVTPAYSASKAGLKAFGEALRGHLAPHGVGVTVVMPGYVSSRLCHAMPGPKPWEWPPEKAARVIRAGIEANRARLSFPFPLNFGCWWLAVLPAGLSQRLVRLVGYGSRG</sequence>
<dbReference type="PANTHER" id="PTHR44196:SF1">
    <property type="entry name" value="DEHYDROGENASE_REDUCTASE SDR FAMILY MEMBER 7B"/>
    <property type="match status" value="1"/>
</dbReference>
<dbReference type="SUPFAM" id="SSF51735">
    <property type="entry name" value="NAD(P)-binding Rossmann-fold domains"/>
    <property type="match status" value="1"/>
</dbReference>
<dbReference type="InterPro" id="IPR036291">
    <property type="entry name" value="NAD(P)-bd_dom_sf"/>
</dbReference>
<dbReference type="PROSITE" id="PS00061">
    <property type="entry name" value="ADH_SHORT"/>
    <property type="match status" value="1"/>
</dbReference>
<dbReference type="Pfam" id="PF00106">
    <property type="entry name" value="adh_short"/>
    <property type="match status" value="1"/>
</dbReference>
<dbReference type="PRINTS" id="PR00081">
    <property type="entry name" value="GDHRDH"/>
</dbReference>
<dbReference type="Proteomes" id="UP000326725">
    <property type="component" value="Unassembled WGS sequence"/>
</dbReference>
<dbReference type="EMBL" id="CABVOU010000033">
    <property type="protein sequence ID" value="VVZ95763.1"/>
    <property type="molecule type" value="Genomic_DNA"/>
</dbReference>
<dbReference type="AlphaFoldDB" id="A0A5K1I6S3"/>
<organism evidence="4 5">
    <name type="scientific">Halomonas lysinitropha</name>
    <dbReference type="NCBI Taxonomy" id="2607506"/>
    <lineage>
        <taxon>Bacteria</taxon>
        <taxon>Pseudomonadati</taxon>
        <taxon>Pseudomonadota</taxon>
        <taxon>Gammaproteobacteria</taxon>
        <taxon>Oceanospirillales</taxon>
        <taxon>Halomonadaceae</taxon>
        <taxon>Halomonas</taxon>
    </lineage>
</organism>
<dbReference type="RefSeq" id="WP_151443500.1">
    <property type="nucleotide sequence ID" value="NZ_CABVOU010000033.1"/>
</dbReference>
<evidence type="ECO:0000256" key="2">
    <source>
        <dbReference type="ARBA" id="ARBA00023002"/>
    </source>
</evidence>
<dbReference type="EC" id="1.2.1.-" evidence="4"/>
<gene>
    <name evidence="4" type="primary">acr1</name>
    <name evidence="4" type="ORF">HALO32_01842</name>
</gene>
<dbReference type="PRINTS" id="PR00080">
    <property type="entry name" value="SDRFAMILY"/>
</dbReference>
<proteinExistence type="inferred from homology"/>
<evidence type="ECO:0000256" key="1">
    <source>
        <dbReference type="ARBA" id="ARBA00006484"/>
    </source>
</evidence>
<dbReference type="GO" id="GO:0016491">
    <property type="term" value="F:oxidoreductase activity"/>
    <property type="evidence" value="ECO:0007669"/>
    <property type="project" value="UniProtKB-KW"/>
</dbReference>
<evidence type="ECO:0000313" key="5">
    <source>
        <dbReference type="Proteomes" id="UP000326725"/>
    </source>
</evidence>
<dbReference type="GO" id="GO:0016020">
    <property type="term" value="C:membrane"/>
    <property type="evidence" value="ECO:0007669"/>
    <property type="project" value="TreeGrafter"/>
</dbReference>